<dbReference type="EMBL" id="MU855370">
    <property type="protein sequence ID" value="KAK3905127.1"/>
    <property type="molecule type" value="Genomic_DNA"/>
</dbReference>
<dbReference type="Gene3D" id="3.90.550.10">
    <property type="entry name" value="Spore Coat Polysaccharide Biosynthesis Protein SpsA, Chain A"/>
    <property type="match status" value="1"/>
</dbReference>
<accession>A0AAN6MSW6</accession>
<gene>
    <name evidence="1" type="ORF">C8A05DRAFT_41895</name>
</gene>
<dbReference type="SUPFAM" id="SSF53448">
    <property type="entry name" value="Nucleotide-diphospho-sugar transferases"/>
    <property type="match status" value="1"/>
</dbReference>
<dbReference type="InterPro" id="IPR050587">
    <property type="entry name" value="GNT1/Glycosyltrans_8"/>
</dbReference>
<evidence type="ECO:0000313" key="2">
    <source>
        <dbReference type="Proteomes" id="UP001303889"/>
    </source>
</evidence>
<protein>
    <submittedName>
        <fullName evidence="1">Nucleotide-diphospho-sugar transferase</fullName>
    </submittedName>
</protein>
<reference evidence="1" key="2">
    <citation type="submission" date="2023-05" db="EMBL/GenBank/DDBJ databases">
        <authorList>
            <consortium name="Lawrence Berkeley National Laboratory"/>
            <person name="Steindorff A."/>
            <person name="Hensen N."/>
            <person name="Bonometti L."/>
            <person name="Westerberg I."/>
            <person name="Brannstrom I.O."/>
            <person name="Guillou S."/>
            <person name="Cros-Aarteil S."/>
            <person name="Calhoun S."/>
            <person name="Haridas S."/>
            <person name="Kuo A."/>
            <person name="Mondo S."/>
            <person name="Pangilinan J."/>
            <person name="Riley R."/>
            <person name="Labutti K."/>
            <person name="Andreopoulos B."/>
            <person name="Lipzen A."/>
            <person name="Chen C."/>
            <person name="Yanf M."/>
            <person name="Daum C."/>
            <person name="Ng V."/>
            <person name="Clum A."/>
            <person name="Ohm R."/>
            <person name="Martin F."/>
            <person name="Silar P."/>
            <person name="Natvig D."/>
            <person name="Lalanne C."/>
            <person name="Gautier V."/>
            <person name="Ament-Velasquez S.L."/>
            <person name="Kruys A."/>
            <person name="Hutchinson M.I."/>
            <person name="Powell A.J."/>
            <person name="Barry K."/>
            <person name="Miller A.N."/>
            <person name="Grigoriev I.V."/>
            <person name="Debuchy R."/>
            <person name="Gladieux P."/>
            <person name="Thoren M.H."/>
            <person name="Johannesson H."/>
        </authorList>
    </citation>
    <scope>NUCLEOTIDE SEQUENCE</scope>
    <source>
        <strain evidence="1">CBS 103.79</strain>
    </source>
</reference>
<keyword evidence="1" id="KW-0808">Transferase</keyword>
<dbReference type="Pfam" id="PF01501">
    <property type="entry name" value="Glyco_transf_8"/>
    <property type="match status" value="1"/>
</dbReference>
<dbReference type="InterPro" id="IPR002495">
    <property type="entry name" value="Glyco_trans_8"/>
</dbReference>
<proteinExistence type="predicted"/>
<name>A0AAN6MSW6_9PEZI</name>
<comment type="caution">
    <text evidence="1">The sequence shown here is derived from an EMBL/GenBank/DDBJ whole genome shotgun (WGS) entry which is preliminary data.</text>
</comment>
<organism evidence="1 2">
    <name type="scientific">Staphylotrichum tortipilum</name>
    <dbReference type="NCBI Taxonomy" id="2831512"/>
    <lineage>
        <taxon>Eukaryota</taxon>
        <taxon>Fungi</taxon>
        <taxon>Dikarya</taxon>
        <taxon>Ascomycota</taxon>
        <taxon>Pezizomycotina</taxon>
        <taxon>Sordariomycetes</taxon>
        <taxon>Sordariomycetidae</taxon>
        <taxon>Sordariales</taxon>
        <taxon>Chaetomiaceae</taxon>
        <taxon>Staphylotrichum</taxon>
    </lineage>
</organism>
<dbReference type="PANTHER" id="PTHR11183">
    <property type="entry name" value="GLYCOGENIN SUBFAMILY MEMBER"/>
    <property type="match status" value="1"/>
</dbReference>
<sequence length="356" mass="38976">MDYPTAEKMLAKKVVDSDKIWATLITNTAYLPGLLTLSFSLRRVSSRYPLVALHTGTLPPSALAALSSRGIPTQQVPVLHPGPSPFSDDENDPSKGWYADDPRFRASFTKLVVFGLTGYERVCLLDADMVVVRNMDELFGVELDREGRLLAATHACVCNPRGFGHYPRDWKPAECDVDGDSSSGRGNTNGAIGTTTTYHGHSLGQLNGGLLLLRPSPPLLHSITTFLASPTLSPATLPFADQSLLSTLFHNRWTPLPYIYNALKPMREAGVHGGEMEGGIWRDGGVKCVHYILTPKPWELKGRSEGGVLEGWWWEVEGERRRWEDEMGIGADGEKGGSCSRQMGELVGEGRWSVVG</sequence>
<dbReference type="InterPro" id="IPR029044">
    <property type="entry name" value="Nucleotide-diphossugar_trans"/>
</dbReference>
<reference evidence="1" key="1">
    <citation type="journal article" date="2023" name="Mol. Phylogenet. Evol.">
        <title>Genome-scale phylogeny and comparative genomics of the fungal order Sordariales.</title>
        <authorList>
            <person name="Hensen N."/>
            <person name="Bonometti L."/>
            <person name="Westerberg I."/>
            <person name="Brannstrom I.O."/>
            <person name="Guillou S."/>
            <person name="Cros-Aarteil S."/>
            <person name="Calhoun S."/>
            <person name="Haridas S."/>
            <person name="Kuo A."/>
            <person name="Mondo S."/>
            <person name="Pangilinan J."/>
            <person name="Riley R."/>
            <person name="LaButti K."/>
            <person name="Andreopoulos B."/>
            <person name="Lipzen A."/>
            <person name="Chen C."/>
            <person name="Yan M."/>
            <person name="Daum C."/>
            <person name="Ng V."/>
            <person name="Clum A."/>
            <person name="Steindorff A."/>
            <person name="Ohm R.A."/>
            <person name="Martin F."/>
            <person name="Silar P."/>
            <person name="Natvig D.O."/>
            <person name="Lalanne C."/>
            <person name="Gautier V."/>
            <person name="Ament-Velasquez S.L."/>
            <person name="Kruys A."/>
            <person name="Hutchinson M.I."/>
            <person name="Powell A.J."/>
            <person name="Barry K."/>
            <person name="Miller A.N."/>
            <person name="Grigoriev I.V."/>
            <person name="Debuchy R."/>
            <person name="Gladieux P."/>
            <person name="Hiltunen Thoren M."/>
            <person name="Johannesson H."/>
        </authorList>
    </citation>
    <scope>NUCLEOTIDE SEQUENCE</scope>
    <source>
        <strain evidence="1">CBS 103.79</strain>
    </source>
</reference>
<dbReference type="Proteomes" id="UP001303889">
    <property type="component" value="Unassembled WGS sequence"/>
</dbReference>
<dbReference type="AlphaFoldDB" id="A0AAN6MSW6"/>
<keyword evidence="2" id="KW-1185">Reference proteome</keyword>
<dbReference type="GO" id="GO:0016757">
    <property type="term" value="F:glycosyltransferase activity"/>
    <property type="evidence" value="ECO:0007669"/>
    <property type="project" value="InterPro"/>
</dbReference>
<evidence type="ECO:0000313" key="1">
    <source>
        <dbReference type="EMBL" id="KAK3905127.1"/>
    </source>
</evidence>